<dbReference type="PROSITE" id="PS00811">
    <property type="entry name" value="OLEOSINS"/>
    <property type="match status" value="1"/>
</dbReference>
<evidence type="ECO:0000256" key="1">
    <source>
        <dbReference type="ARBA" id="ARBA00002582"/>
    </source>
</evidence>
<evidence type="ECO:0000256" key="7">
    <source>
        <dbReference type="RuleBase" id="RU000540"/>
    </source>
</evidence>
<comment type="similarity">
    <text evidence="2 7">Belongs to the oleosin family.</text>
</comment>
<dbReference type="GO" id="GO:0019915">
    <property type="term" value="P:lipid storage"/>
    <property type="evidence" value="ECO:0007669"/>
    <property type="project" value="TreeGrafter"/>
</dbReference>
<name>A0A164ZY48_DAUCS</name>
<keyword evidence="5 9" id="KW-1133">Transmembrane helix</keyword>
<comment type="subcellular location">
    <subcellularLocation>
        <location evidence="7">Lipid droplet</location>
    </subcellularLocation>
    <subcellularLocation>
        <location evidence="7">Membrane</location>
        <topology evidence="7">Multi-pass membrane protein</topology>
    </subcellularLocation>
</comment>
<evidence type="ECO:0000256" key="8">
    <source>
        <dbReference type="SAM" id="MobiDB-lite"/>
    </source>
</evidence>
<organism evidence="10">
    <name type="scientific">Daucus carota subsp. sativus</name>
    <name type="common">Carrot</name>
    <dbReference type="NCBI Taxonomy" id="79200"/>
    <lineage>
        <taxon>Eukaryota</taxon>
        <taxon>Viridiplantae</taxon>
        <taxon>Streptophyta</taxon>
        <taxon>Embryophyta</taxon>
        <taxon>Tracheophyta</taxon>
        <taxon>Spermatophyta</taxon>
        <taxon>Magnoliopsida</taxon>
        <taxon>eudicotyledons</taxon>
        <taxon>Gunneridae</taxon>
        <taxon>Pentapetalae</taxon>
        <taxon>asterids</taxon>
        <taxon>campanulids</taxon>
        <taxon>Apiales</taxon>
        <taxon>Apiaceae</taxon>
        <taxon>Apioideae</taxon>
        <taxon>Scandiceae</taxon>
        <taxon>Daucinae</taxon>
        <taxon>Daucus</taxon>
        <taxon>Daucus sect. Daucus</taxon>
    </lineage>
</organism>
<protein>
    <recommendedName>
        <fullName evidence="7">Oleosin</fullName>
    </recommendedName>
</protein>
<dbReference type="GO" id="GO:0050826">
    <property type="term" value="P:response to freezing"/>
    <property type="evidence" value="ECO:0007669"/>
    <property type="project" value="TreeGrafter"/>
</dbReference>
<evidence type="ECO:0000256" key="2">
    <source>
        <dbReference type="ARBA" id="ARBA00010858"/>
    </source>
</evidence>
<dbReference type="PANTHER" id="PTHR33203:SF44">
    <property type="entry name" value="OLEOSIN 20.3 KDA"/>
    <property type="match status" value="1"/>
</dbReference>
<reference evidence="11" key="2">
    <citation type="submission" date="2022-03" db="EMBL/GenBank/DDBJ databases">
        <title>Draft title - Genomic analysis of global carrot germplasm unveils the trajectory of domestication and the origin of high carotenoid orange carrot.</title>
        <authorList>
            <person name="Iorizzo M."/>
            <person name="Ellison S."/>
            <person name="Senalik D."/>
            <person name="Macko-Podgorni A."/>
            <person name="Grzebelus D."/>
            <person name="Bostan H."/>
            <person name="Rolling W."/>
            <person name="Curaba J."/>
            <person name="Simon P."/>
        </authorList>
    </citation>
    <scope>NUCLEOTIDE SEQUENCE</scope>
    <source>
        <tissue evidence="11">Leaf</tissue>
    </source>
</reference>
<dbReference type="InterPro" id="IPR000136">
    <property type="entry name" value="Oleosin"/>
</dbReference>
<keyword evidence="12" id="KW-1185">Reference proteome</keyword>
<evidence type="ECO:0000313" key="11">
    <source>
        <dbReference type="EMBL" id="WOG95343.1"/>
    </source>
</evidence>
<sequence length="157" mass="16021">MADQANYPQSNYPQGADQHRGGGGGGMMKNISGSQIMAVVTLFPLGGLLLLLAGITLTGTLIGLAVATPLFVIFSPVLIPAVLTLGLAVTGFLTSGAFGITALSSLSWIVNYLRQAGSSAGGDPIEMAKQRVQGTAGYVGQKVRDVGQKTQETAGRA</sequence>
<dbReference type="STRING" id="79200.A0A164ZY48"/>
<feature type="transmembrane region" description="Helical" evidence="9">
    <location>
        <begin position="36"/>
        <end position="54"/>
    </location>
</feature>
<dbReference type="Proteomes" id="UP000077755">
    <property type="component" value="Chromosome 4"/>
</dbReference>
<keyword evidence="6 9" id="KW-0472">Membrane</keyword>
<reference evidence="10" key="1">
    <citation type="journal article" date="2016" name="Nat. Genet.">
        <title>A high-quality carrot genome assembly provides new insights into carotenoid accumulation and asterid genome evolution.</title>
        <authorList>
            <person name="Iorizzo M."/>
            <person name="Ellison S."/>
            <person name="Senalik D."/>
            <person name="Zeng P."/>
            <person name="Satapoomin P."/>
            <person name="Huang J."/>
            <person name="Bowman M."/>
            <person name="Iovene M."/>
            <person name="Sanseverino W."/>
            <person name="Cavagnaro P."/>
            <person name="Yildiz M."/>
            <person name="Macko-Podgorni A."/>
            <person name="Moranska E."/>
            <person name="Grzebelus E."/>
            <person name="Grzebelus D."/>
            <person name="Ashrafi H."/>
            <person name="Zheng Z."/>
            <person name="Cheng S."/>
            <person name="Spooner D."/>
            <person name="Van Deynze A."/>
            <person name="Simon P."/>
        </authorList>
    </citation>
    <scope>NUCLEOTIDE SEQUENCE [LARGE SCALE GENOMIC DNA]</scope>
    <source>
        <tissue evidence="10">Leaf</tissue>
    </source>
</reference>
<evidence type="ECO:0000256" key="3">
    <source>
        <dbReference type="ARBA" id="ARBA00022677"/>
    </source>
</evidence>
<evidence type="ECO:0000256" key="6">
    <source>
        <dbReference type="ARBA" id="ARBA00023136"/>
    </source>
</evidence>
<accession>A0A164ZY48</accession>
<evidence type="ECO:0000256" key="4">
    <source>
        <dbReference type="ARBA" id="ARBA00022692"/>
    </source>
</evidence>
<dbReference type="KEGG" id="dcr:108217870"/>
<dbReference type="OrthoDB" id="1929188at2759"/>
<feature type="transmembrane region" description="Helical" evidence="9">
    <location>
        <begin position="85"/>
        <end position="110"/>
    </location>
</feature>
<dbReference type="PANTHER" id="PTHR33203">
    <property type="entry name" value="OLEOSIN"/>
    <property type="match status" value="1"/>
</dbReference>
<gene>
    <name evidence="10" type="ORF">DCAR_016034</name>
    <name evidence="11" type="ORF">DCAR_0414658</name>
</gene>
<feature type="transmembrane region" description="Helical" evidence="9">
    <location>
        <begin position="61"/>
        <end position="79"/>
    </location>
</feature>
<proteinExistence type="inferred from homology"/>
<dbReference type="GO" id="GO:0016020">
    <property type="term" value="C:membrane"/>
    <property type="evidence" value="ECO:0007669"/>
    <property type="project" value="UniProtKB-SubCell"/>
</dbReference>
<dbReference type="Pfam" id="PF01277">
    <property type="entry name" value="Oleosin"/>
    <property type="match status" value="1"/>
</dbReference>
<evidence type="ECO:0000256" key="5">
    <source>
        <dbReference type="ARBA" id="ARBA00022989"/>
    </source>
</evidence>
<keyword evidence="3 7" id="KW-0551">Lipid droplet</keyword>
<dbReference type="AlphaFoldDB" id="A0A164ZY48"/>
<evidence type="ECO:0000256" key="9">
    <source>
        <dbReference type="SAM" id="Phobius"/>
    </source>
</evidence>
<dbReference type="Gramene" id="KZM96604">
    <property type="protein sequence ID" value="KZM96604"/>
    <property type="gene ID" value="DCAR_016034"/>
</dbReference>
<feature type="region of interest" description="Disordered" evidence="8">
    <location>
        <begin position="1"/>
        <end position="24"/>
    </location>
</feature>
<dbReference type="EMBL" id="CP093346">
    <property type="protein sequence ID" value="WOG95343.1"/>
    <property type="molecule type" value="Genomic_DNA"/>
</dbReference>
<comment type="function">
    <text evidence="1">May have a structural role to stabilize the lipid body during desiccation of the seed by preventing coalescence of the oil. Probably interacts with both lipid and phospholipid moieties of lipid bodies. May also provide recognition signals for specific lipase anchorage in lipolysis during seedling growth.</text>
</comment>
<evidence type="ECO:0000313" key="10">
    <source>
        <dbReference type="EMBL" id="KZM96604.1"/>
    </source>
</evidence>
<dbReference type="EMBL" id="LNRQ01000004">
    <property type="protein sequence ID" value="KZM96604.1"/>
    <property type="molecule type" value="Genomic_DNA"/>
</dbReference>
<dbReference type="GO" id="GO:0012511">
    <property type="term" value="C:monolayer-surrounded lipid storage body"/>
    <property type="evidence" value="ECO:0007669"/>
    <property type="project" value="InterPro"/>
</dbReference>
<evidence type="ECO:0000313" key="12">
    <source>
        <dbReference type="Proteomes" id="UP000077755"/>
    </source>
</evidence>
<dbReference type="GO" id="GO:0010344">
    <property type="term" value="P:seed oilbody biogenesis"/>
    <property type="evidence" value="ECO:0007669"/>
    <property type="project" value="TreeGrafter"/>
</dbReference>
<keyword evidence="4 9" id="KW-0812">Transmembrane</keyword>
<feature type="compositionally biased region" description="Polar residues" evidence="8">
    <location>
        <begin position="1"/>
        <end position="13"/>
    </location>
</feature>
<dbReference type="OMA" id="GHMGQRV"/>